<sequence length="70" mass="7912">MLAAALPLPTYRVPDAGRAGWHLLIARAIRTYSITGDANRASSDRNLTLQWRQWRPTSYTGCPFPCRVPR</sequence>
<organism evidence="1 2">
    <name type="scientific">Xanthomonas campestris pv. phaseoli</name>
    <dbReference type="NCBI Taxonomy" id="317013"/>
    <lineage>
        <taxon>Bacteria</taxon>
        <taxon>Pseudomonadati</taxon>
        <taxon>Pseudomonadota</taxon>
        <taxon>Gammaproteobacteria</taxon>
        <taxon>Lysobacterales</taxon>
        <taxon>Lysobacteraceae</taxon>
        <taxon>Xanthomonas</taxon>
    </lineage>
</organism>
<comment type="caution">
    <text evidence="1">The sequence shown here is derived from an EMBL/GenBank/DDBJ whole genome shotgun (WGS) entry which is preliminary data.</text>
</comment>
<gene>
    <name evidence="1" type="ORF">XFF6991_180330</name>
</gene>
<name>A0A7Z7NFP3_XANCH</name>
<dbReference type="AlphaFoldDB" id="A0A7Z7NFP3"/>
<dbReference type="Proteomes" id="UP000234345">
    <property type="component" value="Unassembled WGS sequence"/>
</dbReference>
<protein>
    <submittedName>
        <fullName evidence="1">Uncharacterized protein</fullName>
    </submittedName>
</protein>
<evidence type="ECO:0000313" key="2">
    <source>
        <dbReference type="Proteomes" id="UP000234345"/>
    </source>
</evidence>
<reference evidence="1 2" key="1">
    <citation type="submission" date="2017-10" db="EMBL/GenBank/DDBJ databases">
        <authorList>
            <person name="Regsiter A."/>
            <person name="William W."/>
        </authorList>
    </citation>
    <scope>NUCLEOTIDE SEQUENCE [LARGE SCALE GENOMIC DNA]</scope>
    <source>
        <strain evidence="1 2">CFBP6991</strain>
    </source>
</reference>
<evidence type="ECO:0000313" key="1">
    <source>
        <dbReference type="EMBL" id="SOO23219.1"/>
    </source>
</evidence>
<accession>A0A7Z7NFP3</accession>
<proteinExistence type="predicted"/>
<dbReference type="EMBL" id="OCZC01000046">
    <property type="protein sequence ID" value="SOO23219.1"/>
    <property type="molecule type" value="Genomic_DNA"/>
</dbReference>